<reference evidence="4" key="1">
    <citation type="journal article" date="2019" name="Int. J. Syst. Evol. Microbiol.">
        <title>The Global Catalogue of Microorganisms (GCM) 10K type strain sequencing project: providing services to taxonomists for standard genome sequencing and annotation.</title>
        <authorList>
            <consortium name="The Broad Institute Genomics Platform"/>
            <consortium name="The Broad Institute Genome Sequencing Center for Infectious Disease"/>
            <person name="Wu L."/>
            <person name="Ma J."/>
        </authorList>
    </citation>
    <scope>NUCLEOTIDE SEQUENCE [LARGE SCALE GENOMIC DNA]</scope>
    <source>
        <strain evidence="4">CCM 8749</strain>
    </source>
</reference>
<feature type="signal peptide" evidence="2">
    <location>
        <begin position="1"/>
        <end position="32"/>
    </location>
</feature>
<feature type="transmembrane region" description="Helical" evidence="1">
    <location>
        <begin position="252"/>
        <end position="271"/>
    </location>
</feature>
<dbReference type="InterPro" id="IPR014231">
    <property type="entry name" value="Spore_YpjB"/>
</dbReference>
<keyword evidence="2" id="KW-0732">Signal</keyword>
<dbReference type="Pfam" id="PF09577">
    <property type="entry name" value="Spore_YpjB"/>
    <property type="match status" value="1"/>
</dbReference>
<comment type="caution">
    <text evidence="3">The sequence shown here is derived from an EMBL/GenBank/DDBJ whole genome shotgun (WGS) entry which is preliminary data.</text>
</comment>
<gene>
    <name evidence="3" type="ORF">ACFPXP_06565</name>
</gene>
<keyword evidence="1" id="KW-0472">Membrane</keyword>
<evidence type="ECO:0000313" key="4">
    <source>
        <dbReference type="Proteomes" id="UP001596250"/>
    </source>
</evidence>
<keyword evidence="1" id="KW-0812">Transmembrane</keyword>
<evidence type="ECO:0000256" key="1">
    <source>
        <dbReference type="SAM" id="Phobius"/>
    </source>
</evidence>
<dbReference type="EMBL" id="JBHSQV010000035">
    <property type="protein sequence ID" value="MFC5986093.1"/>
    <property type="molecule type" value="Genomic_DNA"/>
</dbReference>
<organism evidence="3 4">
    <name type="scientific">Marinicrinis lubricantis</name>
    <dbReference type="NCBI Taxonomy" id="2086470"/>
    <lineage>
        <taxon>Bacteria</taxon>
        <taxon>Bacillati</taxon>
        <taxon>Bacillota</taxon>
        <taxon>Bacilli</taxon>
        <taxon>Bacillales</taxon>
        <taxon>Paenibacillaceae</taxon>
    </lineage>
</organism>
<evidence type="ECO:0000256" key="2">
    <source>
        <dbReference type="SAM" id="SignalP"/>
    </source>
</evidence>
<feature type="chain" id="PRO_5046871987" evidence="2">
    <location>
        <begin position="33"/>
        <end position="290"/>
    </location>
</feature>
<protein>
    <submittedName>
        <fullName evidence="3">Sporulation protein YpjB</fullName>
    </submittedName>
</protein>
<name>A0ABW1ILZ4_9BACL</name>
<dbReference type="Proteomes" id="UP001596250">
    <property type="component" value="Unassembled WGS sequence"/>
</dbReference>
<sequence>MAKLFHRRYKVFFGCWFMISFLMLYTAACGQAGQSNSVDRIASVEPEQLMQLDQSADSFYRLARNGDLEKAVVHLNQLRRHLEQLPMNGATSVEGKSEVLHSVIRAGKHIERVSPDLKAIQFSAAQIRLAIDSLTHPEAPMWISFEDDLKGDVEQLRVQIRDRNMEQAVTSFRKLNETFQMIRPAVYIQKEAWLVEKGNSFLVFFATELGKPSMNQSVFMHTLDEFELYLDELFGDSESTTTLPVTGSERPWLWSFGIGSFILAVLSYYAYQRIQYERKNGVPPRRGSPV</sequence>
<dbReference type="RefSeq" id="WP_379893420.1">
    <property type="nucleotide sequence ID" value="NZ_CBCSCT010000004.1"/>
</dbReference>
<keyword evidence="4" id="KW-1185">Reference proteome</keyword>
<evidence type="ECO:0000313" key="3">
    <source>
        <dbReference type="EMBL" id="MFC5986093.1"/>
    </source>
</evidence>
<keyword evidence="1" id="KW-1133">Transmembrane helix</keyword>
<proteinExistence type="predicted"/>
<accession>A0ABW1ILZ4</accession>